<protein>
    <submittedName>
        <fullName evidence="1">Uncharacterized protein</fullName>
    </submittedName>
</protein>
<keyword evidence="2" id="KW-1185">Reference proteome</keyword>
<sequence>MKSRNKAVSSYFTVIPIVSDFSSSDKEDGASSAELVACGLKSSCKEQQQSSGDVYLQNIGCRSHQQ</sequence>
<evidence type="ECO:0000313" key="1">
    <source>
        <dbReference type="EMBL" id="CAJ0965808.1"/>
    </source>
</evidence>
<proteinExistence type="predicted"/>
<gene>
    <name evidence="1" type="ORF">RIMI_LOCUS20654438</name>
</gene>
<name>A0ABN9MGL6_9NEOB</name>
<evidence type="ECO:0000313" key="2">
    <source>
        <dbReference type="Proteomes" id="UP001176940"/>
    </source>
</evidence>
<reference evidence="1" key="1">
    <citation type="submission" date="2023-07" db="EMBL/GenBank/DDBJ databases">
        <authorList>
            <person name="Stuckert A."/>
        </authorList>
    </citation>
    <scope>NUCLEOTIDE SEQUENCE</scope>
</reference>
<dbReference type="Proteomes" id="UP001176940">
    <property type="component" value="Unassembled WGS sequence"/>
</dbReference>
<comment type="caution">
    <text evidence="1">The sequence shown here is derived from an EMBL/GenBank/DDBJ whole genome shotgun (WGS) entry which is preliminary data.</text>
</comment>
<dbReference type="EMBL" id="CAUEEQ010069849">
    <property type="protein sequence ID" value="CAJ0965808.1"/>
    <property type="molecule type" value="Genomic_DNA"/>
</dbReference>
<organism evidence="1 2">
    <name type="scientific">Ranitomeya imitator</name>
    <name type="common">mimic poison frog</name>
    <dbReference type="NCBI Taxonomy" id="111125"/>
    <lineage>
        <taxon>Eukaryota</taxon>
        <taxon>Metazoa</taxon>
        <taxon>Chordata</taxon>
        <taxon>Craniata</taxon>
        <taxon>Vertebrata</taxon>
        <taxon>Euteleostomi</taxon>
        <taxon>Amphibia</taxon>
        <taxon>Batrachia</taxon>
        <taxon>Anura</taxon>
        <taxon>Neobatrachia</taxon>
        <taxon>Hyloidea</taxon>
        <taxon>Dendrobatidae</taxon>
        <taxon>Dendrobatinae</taxon>
        <taxon>Ranitomeya</taxon>
    </lineage>
</organism>
<accession>A0ABN9MGL6</accession>